<evidence type="ECO:0000256" key="1">
    <source>
        <dbReference type="SAM" id="Phobius"/>
    </source>
</evidence>
<evidence type="ECO:0000313" key="2">
    <source>
        <dbReference type="EMBL" id="VVP53372.1"/>
    </source>
</evidence>
<gene>
    <name evidence="2" type="ORF">PS862_05535</name>
</gene>
<keyword evidence="1" id="KW-1133">Transmembrane helix</keyword>
<evidence type="ECO:0000313" key="3">
    <source>
        <dbReference type="Proteomes" id="UP000385207"/>
    </source>
</evidence>
<name>A0A5E7PU99_PSEFL</name>
<organism evidence="2 3">
    <name type="scientific">Pseudomonas fluorescens</name>
    <dbReference type="NCBI Taxonomy" id="294"/>
    <lineage>
        <taxon>Bacteria</taxon>
        <taxon>Pseudomonadati</taxon>
        <taxon>Pseudomonadota</taxon>
        <taxon>Gammaproteobacteria</taxon>
        <taxon>Pseudomonadales</taxon>
        <taxon>Pseudomonadaceae</taxon>
        <taxon>Pseudomonas</taxon>
    </lineage>
</organism>
<protein>
    <submittedName>
        <fullName evidence="2">Uncharacterized protein</fullName>
    </submittedName>
</protein>
<proteinExistence type="predicted"/>
<keyword evidence="1" id="KW-0472">Membrane</keyword>
<dbReference type="EMBL" id="CABVII010000038">
    <property type="protein sequence ID" value="VVP53372.1"/>
    <property type="molecule type" value="Genomic_DNA"/>
</dbReference>
<reference evidence="2 3" key="1">
    <citation type="submission" date="2019-09" db="EMBL/GenBank/DDBJ databases">
        <authorList>
            <person name="Chandra G."/>
            <person name="Truman W A."/>
        </authorList>
    </citation>
    <scope>NUCLEOTIDE SEQUENCE [LARGE SCALE GENOMIC DNA]</scope>
    <source>
        <strain evidence="2">PS862</strain>
    </source>
</reference>
<accession>A0A5E7PU99</accession>
<sequence>MGPSVALDDHPIALAIGVIPFAGASLLAMVVNDYACFYWLIVALLSPSRASLLLQALRYRRCAVCLR</sequence>
<feature type="transmembrane region" description="Helical" evidence="1">
    <location>
        <begin position="12"/>
        <end position="31"/>
    </location>
</feature>
<dbReference type="AlphaFoldDB" id="A0A5E7PU99"/>
<keyword evidence="1" id="KW-0812">Transmembrane</keyword>
<dbReference type="Proteomes" id="UP000385207">
    <property type="component" value="Unassembled WGS sequence"/>
</dbReference>
<feature type="transmembrane region" description="Helical" evidence="1">
    <location>
        <begin position="37"/>
        <end position="57"/>
    </location>
</feature>